<dbReference type="Proteomes" id="UP001151760">
    <property type="component" value="Unassembled WGS sequence"/>
</dbReference>
<comment type="caution">
    <text evidence="2">The sequence shown here is derived from an EMBL/GenBank/DDBJ whole genome shotgun (WGS) entry which is preliminary data.</text>
</comment>
<gene>
    <name evidence="2" type="ORF">Tco_0860243</name>
</gene>
<reference evidence="2" key="2">
    <citation type="submission" date="2022-01" db="EMBL/GenBank/DDBJ databases">
        <authorList>
            <person name="Yamashiro T."/>
            <person name="Shiraishi A."/>
            <person name="Satake H."/>
            <person name="Nakayama K."/>
        </authorList>
    </citation>
    <scope>NUCLEOTIDE SEQUENCE</scope>
</reference>
<evidence type="ECO:0000256" key="1">
    <source>
        <dbReference type="SAM" id="MobiDB-lite"/>
    </source>
</evidence>
<evidence type="ECO:0008006" key="4">
    <source>
        <dbReference type="Google" id="ProtNLM"/>
    </source>
</evidence>
<protein>
    <recommendedName>
        <fullName evidence="4">RNA-directed DNA polymerase, eukaryota, reverse transcriptase zinc-binding domain protein</fullName>
    </recommendedName>
</protein>
<feature type="region of interest" description="Disordered" evidence="1">
    <location>
        <begin position="67"/>
        <end position="180"/>
    </location>
</feature>
<proteinExistence type="predicted"/>
<accession>A0ABQ5BHU0</accession>
<dbReference type="EMBL" id="BQNB010013210">
    <property type="protein sequence ID" value="GJT13201.1"/>
    <property type="molecule type" value="Genomic_DNA"/>
</dbReference>
<organism evidence="2 3">
    <name type="scientific">Tanacetum coccineum</name>
    <dbReference type="NCBI Taxonomy" id="301880"/>
    <lineage>
        <taxon>Eukaryota</taxon>
        <taxon>Viridiplantae</taxon>
        <taxon>Streptophyta</taxon>
        <taxon>Embryophyta</taxon>
        <taxon>Tracheophyta</taxon>
        <taxon>Spermatophyta</taxon>
        <taxon>Magnoliopsida</taxon>
        <taxon>eudicotyledons</taxon>
        <taxon>Gunneridae</taxon>
        <taxon>Pentapetalae</taxon>
        <taxon>asterids</taxon>
        <taxon>campanulids</taxon>
        <taxon>Asterales</taxon>
        <taxon>Asteraceae</taxon>
        <taxon>Asteroideae</taxon>
        <taxon>Anthemideae</taxon>
        <taxon>Anthemidinae</taxon>
        <taxon>Tanacetum</taxon>
    </lineage>
</organism>
<reference evidence="2" key="1">
    <citation type="journal article" date="2022" name="Int. J. Mol. Sci.">
        <title>Draft Genome of Tanacetum Coccineum: Genomic Comparison of Closely Related Tanacetum-Family Plants.</title>
        <authorList>
            <person name="Yamashiro T."/>
            <person name="Shiraishi A."/>
            <person name="Nakayama K."/>
            <person name="Satake H."/>
        </authorList>
    </citation>
    <scope>NUCLEOTIDE SEQUENCE</scope>
</reference>
<evidence type="ECO:0000313" key="3">
    <source>
        <dbReference type="Proteomes" id="UP001151760"/>
    </source>
</evidence>
<evidence type="ECO:0000313" key="2">
    <source>
        <dbReference type="EMBL" id="GJT13201.1"/>
    </source>
</evidence>
<keyword evidence="3" id="KW-1185">Reference proteome</keyword>
<name>A0ABQ5BHU0_9ASTR</name>
<feature type="compositionally biased region" description="Acidic residues" evidence="1">
    <location>
        <begin position="99"/>
        <end position="159"/>
    </location>
</feature>
<feature type="compositionally biased region" description="Basic and acidic residues" evidence="1">
    <location>
        <begin position="160"/>
        <end position="180"/>
    </location>
</feature>
<sequence length="655" mass="74332">MSHQALIPIVATNQEEEMISNHLFGFLMKLLVMIWCERRHKEAAWCIFGFEVICSSTANGVEDIRSKQSEFQRSSTPGVPDVPTYGSDDEQISWKSSDGEDDDEVALNDDDDDNNDDDGNDDDNDDADNQDDDGQEYDEHDDEEQGDDDEQTDSDNDGDDFVHLKFSTHDEEDKKEDSFDPRIRNDALYRDVNVNLEGRDTDMTDAPCTIIQTTQVIEDTHVIITLVNPEGQQQSSLCHLALFQTCSTPVQTQVLPTIGAADSRRLKNFKKDATLKLFKSTNQERYEHVGPEVTSSQGGKVNKMAKRDYAWLMISRCSRSHSRQAKEQAQDLKSMITTSNHKNTHSNMATTRKTRDPTGIWKPMIVLCMVSGCKTDTKSISKCWRWWALRCDTVVQSPVVMVVMGKGCFSVWEENVWEEKSTSHGKMLGSIFDATGASMFNKFIFTSGLCDLPMGDLWPYSYVTALTREFSDHTPLLLSNSITDYGPTPFKFFKSKLQHLKSSINKWRSDIQGVESAATAKVMDLRQKAKVRWALDGDENSHFFYGMLNSKLNHSRINGLNILWSWIINPVLIKNHIYQFYESKFKETSNRRPSFTSNLFKHISVEDSNILDCTITPQEIKDAIWDCGGDKAPSPDVFPNFLKSIGSFIKDDINA</sequence>